<dbReference type="PANTHER" id="PTHR34491">
    <property type="entry name" value="A-TYPE INCLUSION PROTEIN, PUTATIVE-RELATED"/>
    <property type="match status" value="1"/>
</dbReference>
<feature type="compositionally biased region" description="Low complexity" evidence="1">
    <location>
        <begin position="815"/>
        <end position="829"/>
    </location>
</feature>
<feature type="region of interest" description="Disordered" evidence="1">
    <location>
        <begin position="1245"/>
        <end position="1268"/>
    </location>
</feature>
<feature type="region of interest" description="Disordered" evidence="1">
    <location>
        <begin position="518"/>
        <end position="537"/>
    </location>
</feature>
<accession>A0A511KGI1</accession>
<feature type="compositionally biased region" description="Low complexity" evidence="1">
    <location>
        <begin position="706"/>
        <end position="731"/>
    </location>
</feature>
<feature type="compositionally biased region" description="Pro residues" evidence="1">
    <location>
        <begin position="689"/>
        <end position="705"/>
    </location>
</feature>
<dbReference type="OrthoDB" id="5593376at2759"/>
<dbReference type="EMBL" id="BJWK01000008">
    <property type="protein sequence ID" value="GEM09480.1"/>
    <property type="molecule type" value="Genomic_DNA"/>
</dbReference>
<feature type="region of interest" description="Disordered" evidence="1">
    <location>
        <begin position="192"/>
        <end position="308"/>
    </location>
</feature>
<feature type="compositionally biased region" description="Polar residues" evidence="1">
    <location>
        <begin position="838"/>
        <end position="852"/>
    </location>
</feature>
<feature type="compositionally biased region" description="Polar residues" evidence="1">
    <location>
        <begin position="1209"/>
        <end position="1223"/>
    </location>
</feature>
<feature type="region of interest" description="Disordered" evidence="1">
    <location>
        <begin position="681"/>
        <end position="732"/>
    </location>
</feature>
<feature type="compositionally biased region" description="Basic and acidic residues" evidence="1">
    <location>
        <begin position="631"/>
        <end position="641"/>
    </location>
</feature>
<protein>
    <submittedName>
        <fullName evidence="2">Uncharacterized protein</fullName>
    </submittedName>
</protein>
<dbReference type="PANTHER" id="PTHR34491:SF74">
    <property type="entry name" value="DUF4456 DOMAIN-CONTAINING PROTEIN"/>
    <property type="match status" value="1"/>
</dbReference>
<feature type="region of interest" description="Disordered" evidence="1">
    <location>
        <begin position="813"/>
        <end position="892"/>
    </location>
</feature>
<feature type="compositionally biased region" description="Polar residues" evidence="1">
    <location>
        <begin position="122"/>
        <end position="133"/>
    </location>
</feature>
<feature type="compositionally biased region" description="Low complexity" evidence="1">
    <location>
        <begin position="865"/>
        <end position="892"/>
    </location>
</feature>
<evidence type="ECO:0000256" key="1">
    <source>
        <dbReference type="SAM" id="MobiDB-lite"/>
    </source>
</evidence>
<organism evidence="2 3">
    <name type="scientific">Rhodotorula toruloides</name>
    <name type="common">Yeast</name>
    <name type="synonym">Rhodosporidium toruloides</name>
    <dbReference type="NCBI Taxonomy" id="5286"/>
    <lineage>
        <taxon>Eukaryota</taxon>
        <taxon>Fungi</taxon>
        <taxon>Dikarya</taxon>
        <taxon>Basidiomycota</taxon>
        <taxon>Pucciniomycotina</taxon>
        <taxon>Microbotryomycetes</taxon>
        <taxon>Sporidiobolales</taxon>
        <taxon>Sporidiobolaceae</taxon>
        <taxon>Rhodotorula</taxon>
    </lineage>
</organism>
<feature type="region of interest" description="Disordered" evidence="1">
    <location>
        <begin position="361"/>
        <end position="410"/>
    </location>
</feature>
<feature type="compositionally biased region" description="Low complexity" evidence="1">
    <location>
        <begin position="277"/>
        <end position="295"/>
    </location>
</feature>
<feature type="region of interest" description="Disordered" evidence="1">
    <location>
        <begin position="1202"/>
        <end position="1224"/>
    </location>
</feature>
<proteinExistence type="predicted"/>
<reference evidence="2 3" key="1">
    <citation type="submission" date="2019-07" db="EMBL/GenBank/DDBJ databases">
        <title>Rhodotorula toruloides NBRC10032 genome sequencing.</title>
        <authorList>
            <person name="Shida Y."/>
            <person name="Takaku H."/>
            <person name="Ogasawara W."/>
            <person name="Mori K."/>
        </authorList>
    </citation>
    <scope>NUCLEOTIDE SEQUENCE [LARGE SCALE GENOMIC DNA]</scope>
    <source>
        <strain evidence="2 3">NBRC10032</strain>
    </source>
</reference>
<evidence type="ECO:0000313" key="2">
    <source>
        <dbReference type="EMBL" id="GEM09480.1"/>
    </source>
</evidence>
<feature type="region of interest" description="Disordered" evidence="1">
    <location>
        <begin position="48"/>
        <end position="69"/>
    </location>
</feature>
<evidence type="ECO:0000313" key="3">
    <source>
        <dbReference type="Proteomes" id="UP000321518"/>
    </source>
</evidence>
<feature type="compositionally biased region" description="Polar residues" evidence="1">
    <location>
        <begin position="260"/>
        <end position="272"/>
    </location>
</feature>
<gene>
    <name evidence="2" type="ORF">Rt10032_c08g3497</name>
</gene>
<dbReference type="Proteomes" id="UP000321518">
    <property type="component" value="Unassembled WGS sequence"/>
</dbReference>
<feature type="region of interest" description="Disordered" evidence="1">
    <location>
        <begin position="605"/>
        <end position="649"/>
    </location>
</feature>
<feature type="compositionally biased region" description="Polar residues" evidence="1">
    <location>
        <begin position="192"/>
        <end position="233"/>
    </location>
</feature>
<name>A0A511KGI1_RHOTO</name>
<feature type="compositionally biased region" description="Polar residues" evidence="1">
    <location>
        <begin position="1"/>
        <end position="11"/>
    </location>
</feature>
<feature type="compositionally biased region" description="Basic and acidic residues" evidence="1">
    <location>
        <begin position="371"/>
        <end position="380"/>
    </location>
</feature>
<feature type="compositionally biased region" description="Basic and acidic residues" evidence="1">
    <location>
        <begin position="605"/>
        <end position="624"/>
    </location>
</feature>
<comment type="caution">
    <text evidence="2">The sequence shown here is derived from an EMBL/GenBank/DDBJ whole genome shotgun (WGS) entry which is preliminary data.</text>
</comment>
<feature type="region of interest" description="Disordered" evidence="1">
    <location>
        <begin position="1"/>
        <end position="21"/>
    </location>
</feature>
<feature type="region of interest" description="Disordered" evidence="1">
    <location>
        <begin position="114"/>
        <end position="146"/>
    </location>
</feature>
<sequence>MSSDNGMSAQQYPAAYPETPPALQGTLLQQHQQAAVVQHQLAQQQAAAQPQAVQHAQQNAQPQQALQQHAYPATVPTTPLNHASPQSLASPSIKISPEALANLTSSGNMQAGSPFSGAGSVVSPTGSTFSAGNMSDPMGGDGQGSAGFSRASAMALAGAMGMTATPSQVSAAVNAALGHHQLGLDVDMVFTTSPAQSQPGSTGASTPSNGSTTAMYYAPQGSNSLPTQLSQSNLPPPSHPAPTLASTQRHHPYAHPNRPTLASQHNQSTNSVPLYLSTPSPAPSAAQSTASPQSAGPDAPANSIALGLPPLAPQGVQRVHSAPAHILTLATQGLSDVGSSPLPSDDSEAQGTLDQRLYVGEQQQQQQSMGVHDDGPDRFRISASATPSTTPGPPSLGPAFGHPTTPISIDTLSASNPISSLTAPASAPPSMDDERMPSYNEGVSAAITLLQKRLPIMEAALSTSEVESGQDEEEIWKGIEGAYDELKRIMGERKDGRRVAVADRQAAKNGKRSFSTMELESPVTPVTPVDRDRPSFLTPPPPLLHTMSSPDIPLTAQANAARNIAALHIQKQQQQAQAQAQAQMQQAQMQQAQVQAEAHARVVQDAERARAEAEQRARAEEELRQQQQQRVEAEAQARADAEAEAAQQQLKAEQAMREIEQYQQALHEEQLRLARERLHQQMQEGATPGVPPTLPNPPPPTPTPMPTQQQQPQQSAQQQQPQQQQPMQPTQIAHPGQLAYAQPAQYAIQLQPAQPGAPPLVAIPTNAVPTALAQTLYAQASQPPGYPQYPAGVDPLAIGGDINMMHLSGLGGFASSMSGQSQQPQQPDSVDPALTSGIAPSTVSPPMNSTPIFANAASGGPGPVRQSRSRAASQSGYTSSGSRSRAASGSGYQALLESRSRAASSASSVYQMFERDDEDEMDDEAVDLEQVEVGGTGPAQSKVPPMGAASAGVEPELKAVMDPIFFEFLADVCSNLDATDSKGEPIHQTLMAKKMEKLDQSHDFRPFRFRIQAFTTAFADRLSASGLFDQEVPIKKVRQYLWAQPYISRFNDDGKKAKSKGNHIWTVEAKKVPDKKWIFREFTRCIKGNAPPIAFIGLPWTWAPRVWDPQCSSAAIDASFSSPSLPDWLSWEDNVLSGEVPKSAHGQTIEVEAVATFQMGDRVHQLRATTQFLVASPDETDDPANFGILELPKNKLTDSFREVKEEQKPNVSTGSSHMASPSGLNPALYRSPSAGSAGLLEASAPSHVLSGPHGGSYPVSGSGTPGNVLEPGFVQLDQQQLHDQQQFIAQLQQQAAAANDMQVDDRQAAQQAQAALHQHYASLAMQQGQSFESISPGQLSYAPAPELVQNALQDAAIGVHPNLASLNTSMLSHATPEIGTPGGIFHLHEMGQQPPFTLDPSQL</sequence>